<evidence type="ECO:0000313" key="3">
    <source>
        <dbReference type="EMBL" id="TCS70755.1"/>
    </source>
</evidence>
<proteinExistence type="predicted"/>
<feature type="region of interest" description="Disordered" evidence="2">
    <location>
        <begin position="126"/>
        <end position="150"/>
    </location>
</feature>
<dbReference type="OrthoDB" id="9157456at2"/>
<reference evidence="3 4" key="1">
    <citation type="submission" date="2019-03" db="EMBL/GenBank/DDBJ databases">
        <title>Genomic Encyclopedia of Type Strains, Phase IV (KMG-IV): sequencing the most valuable type-strain genomes for metagenomic binning, comparative biology and taxonomic classification.</title>
        <authorList>
            <person name="Goeker M."/>
        </authorList>
    </citation>
    <scope>NUCLEOTIDE SEQUENCE [LARGE SCALE GENOMIC DNA]</scope>
    <source>
        <strain evidence="3 4">DSM 103923</strain>
    </source>
</reference>
<comment type="caution">
    <text evidence="3">The sequence shown here is derived from an EMBL/GenBank/DDBJ whole genome shotgun (WGS) entry which is preliminary data.</text>
</comment>
<sequence>MIQATSHWPVIAAALICVGAGFAGGYTLKGRLDEAAIARAEAGVAECRRASADFQRRAAEDAAHRLAAAEDAARSAQAELSRREADFKARLKETRNEIYSLSTGRECLAGPLRLRLNAAIAADSVPARAGEPHPAPAEPAADPGGHAAGSTDAAVGQWILDAASLYEQCRARIDAIRQWDEVTHGR</sequence>
<evidence type="ECO:0000313" key="4">
    <source>
        <dbReference type="Proteomes" id="UP000295135"/>
    </source>
</evidence>
<evidence type="ECO:0000256" key="1">
    <source>
        <dbReference type="SAM" id="Coils"/>
    </source>
</evidence>
<keyword evidence="1" id="KW-0175">Coiled coil</keyword>
<dbReference type="EMBL" id="SLZY01000014">
    <property type="protein sequence ID" value="TCS70755.1"/>
    <property type="molecule type" value="Genomic_DNA"/>
</dbReference>
<gene>
    <name evidence="3" type="ORF">EDC61_11482</name>
</gene>
<accession>A0A4R3JTN6</accession>
<protein>
    <recommendedName>
        <fullName evidence="5">Bacteriophage Rz lysis protein</fullName>
    </recommendedName>
</protein>
<organism evidence="3 4">
    <name type="scientific">Sulfuritortus calidifontis</name>
    <dbReference type="NCBI Taxonomy" id="1914471"/>
    <lineage>
        <taxon>Bacteria</taxon>
        <taxon>Pseudomonadati</taxon>
        <taxon>Pseudomonadota</taxon>
        <taxon>Betaproteobacteria</taxon>
        <taxon>Nitrosomonadales</taxon>
        <taxon>Thiobacillaceae</taxon>
        <taxon>Sulfuritortus</taxon>
    </lineage>
</organism>
<evidence type="ECO:0000256" key="2">
    <source>
        <dbReference type="SAM" id="MobiDB-lite"/>
    </source>
</evidence>
<dbReference type="Proteomes" id="UP000295135">
    <property type="component" value="Unassembled WGS sequence"/>
</dbReference>
<name>A0A4R3JTN6_9PROT</name>
<feature type="coiled-coil region" evidence="1">
    <location>
        <begin position="59"/>
        <end position="97"/>
    </location>
</feature>
<dbReference type="AlphaFoldDB" id="A0A4R3JTN6"/>
<dbReference type="RefSeq" id="WP_126457838.1">
    <property type="nucleotide sequence ID" value="NZ_AP018721.1"/>
</dbReference>
<keyword evidence="4" id="KW-1185">Reference proteome</keyword>
<feature type="compositionally biased region" description="Low complexity" evidence="2">
    <location>
        <begin position="138"/>
        <end position="149"/>
    </location>
</feature>
<evidence type="ECO:0008006" key="5">
    <source>
        <dbReference type="Google" id="ProtNLM"/>
    </source>
</evidence>